<evidence type="ECO:0000256" key="1">
    <source>
        <dbReference type="ARBA" id="ARBA00004496"/>
    </source>
</evidence>
<dbReference type="SUPFAM" id="SSF81296">
    <property type="entry name" value="E set domains"/>
    <property type="match status" value="1"/>
</dbReference>
<dbReference type="SMART" id="SM01010">
    <property type="entry name" value="AMPKBI"/>
    <property type="match status" value="1"/>
</dbReference>
<evidence type="ECO:0000313" key="6">
    <source>
        <dbReference type="Proteomes" id="UP000070444"/>
    </source>
</evidence>
<gene>
    <name evidence="5" type="ORF">CONCODRAFT_39131</name>
</gene>
<reference evidence="5 6" key="1">
    <citation type="journal article" date="2015" name="Genome Biol. Evol.">
        <title>Phylogenomic analyses indicate that early fungi evolved digesting cell walls of algal ancestors of land plants.</title>
        <authorList>
            <person name="Chang Y."/>
            <person name="Wang S."/>
            <person name="Sekimoto S."/>
            <person name="Aerts A.L."/>
            <person name="Choi C."/>
            <person name="Clum A."/>
            <person name="LaButti K.M."/>
            <person name="Lindquist E.A."/>
            <person name="Yee Ngan C."/>
            <person name="Ohm R.A."/>
            <person name="Salamov A.A."/>
            <person name="Grigoriev I.V."/>
            <person name="Spatafora J.W."/>
            <person name="Berbee M.L."/>
        </authorList>
    </citation>
    <scope>NUCLEOTIDE SEQUENCE [LARGE SCALE GENOMIC DNA]</scope>
    <source>
        <strain evidence="5 6">NRRL 28638</strain>
    </source>
</reference>
<evidence type="ECO:0000313" key="5">
    <source>
        <dbReference type="EMBL" id="KXN70713.1"/>
    </source>
</evidence>
<comment type="subcellular location">
    <subcellularLocation>
        <location evidence="1">Cytoplasm</location>
    </subcellularLocation>
</comment>
<dbReference type="GO" id="GO:0007165">
    <property type="term" value="P:signal transduction"/>
    <property type="evidence" value="ECO:0007669"/>
    <property type="project" value="TreeGrafter"/>
</dbReference>
<dbReference type="FunFam" id="2.60.40.10:FF:000562">
    <property type="entry name" value="Snf1 kinase complex beta-subunit Gal83"/>
    <property type="match status" value="1"/>
</dbReference>
<dbReference type="InterPro" id="IPR014756">
    <property type="entry name" value="Ig_E-set"/>
</dbReference>
<evidence type="ECO:0000256" key="3">
    <source>
        <dbReference type="ARBA" id="ARBA00022490"/>
    </source>
</evidence>
<dbReference type="InterPro" id="IPR006828">
    <property type="entry name" value="ASC_dom"/>
</dbReference>
<dbReference type="OrthoDB" id="531008at2759"/>
<dbReference type="AlphaFoldDB" id="A0A137P6S4"/>
<dbReference type="Gene3D" id="6.20.250.60">
    <property type="match status" value="1"/>
</dbReference>
<dbReference type="EMBL" id="KQ964495">
    <property type="protein sequence ID" value="KXN70713.1"/>
    <property type="molecule type" value="Genomic_DNA"/>
</dbReference>
<organism evidence="5 6">
    <name type="scientific">Conidiobolus coronatus (strain ATCC 28846 / CBS 209.66 / NRRL 28638)</name>
    <name type="common">Delacroixia coronata</name>
    <dbReference type="NCBI Taxonomy" id="796925"/>
    <lineage>
        <taxon>Eukaryota</taxon>
        <taxon>Fungi</taxon>
        <taxon>Fungi incertae sedis</taxon>
        <taxon>Zoopagomycota</taxon>
        <taxon>Entomophthoromycotina</taxon>
        <taxon>Entomophthoromycetes</taxon>
        <taxon>Entomophthorales</taxon>
        <taxon>Ancylistaceae</taxon>
        <taxon>Conidiobolus</taxon>
    </lineage>
</organism>
<dbReference type="CDD" id="cd02859">
    <property type="entry name" value="E_set_AMPKbeta_like_N"/>
    <property type="match status" value="1"/>
</dbReference>
<dbReference type="GO" id="GO:0019901">
    <property type="term" value="F:protein kinase binding"/>
    <property type="evidence" value="ECO:0007669"/>
    <property type="project" value="TreeGrafter"/>
</dbReference>
<dbReference type="Pfam" id="PF04739">
    <property type="entry name" value="AMPKBI"/>
    <property type="match status" value="1"/>
</dbReference>
<protein>
    <submittedName>
        <fullName evidence="5">Carbohydrate-binding module family 48 protein</fullName>
    </submittedName>
</protein>
<dbReference type="GO" id="GO:0031588">
    <property type="term" value="C:nucleotide-activated protein kinase complex"/>
    <property type="evidence" value="ECO:0007669"/>
    <property type="project" value="EnsemblFungi"/>
</dbReference>
<dbReference type="InterPro" id="IPR050827">
    <property type="entry name" value="CRP1_MDG1_kinase"/>
</dbReference>
<keyword evidence="3" id="KW-0963">Cytoplasm</keyword>
<dbReference type="GO" id="GO:0005737">
    <property type="term" value="C:cytoplasm"/>
    <property type="evidence" value="ECO:0007669"/>
    <property type="project" value="UniProtKB-SubCell"/>
</dbReference>
<accession>A0A137P6S4</accession>
<dbReference type="SUPFAM" id="SSF160219">
    <property type="entry name" value="AMPKBI-like"/>
    <property type="match status" value="1"/>
</dbReference>
<comment type="similarity">
    <text evidence="2">Belongs to the 5'-AMP-activated protein kinase beta subunit family.</text>
</comment>
<name>A0A137P6S4_CONC2</name>
<sequence>VPTLICWSQGGKQVYVTGTFNDWKHKIPLTKSENDFTTVLNFLPGTHYLKFIVDDEWKCSNELLTGPDPDGNLVNYIEVSSQGSDEFDGIESEDHWNDSYSQLENEGYTTEIPDFSNFKGPNVDRPPHLPAQLQNVLLNEVTSDQNEIIGSNNDSMLLPTPNHVVLNHLYACSIRDNIMAVAVTTRYRKKVNLHNNIKYSTIN</sequence>
<proteinExistence type="inferred from homology"/>
<dbReference type="OMA" id="HEYKFMV"/>
<dbReference type="PANTHER" id="PTHR10343:SF84">
    <property type="entry name" value="5'-AMP-ACTIVATED PROTEIN KINASE SUBUNIT BETA-1"/>
    <property type="match status" value="1"/>
</dbReference>
<dbReference type="Proteomes" id="UP000070444">
    <property type="component" value="Unassembled WGS sequence"/>
</dbReference>
<feature type="domain" description="Association with the SNF1 complex (ASC)" evidence="4">
    <location>
        <begin position="101"/>
        <end position="197"/>
    </location>
</feature>
<dbReference type="PANTHER" id="PTHR10343">
    <property type="entry name" value="5'-AMP-ACTIVATED PROTEIN KINASE , BETA SUBUNIT"/>
    <property type="match status" value="1"/>
</dbReference>
<dbReference type="Pfam" id="PF16561">
    <property type="entry name" value="AMPK1_CBM"/>
    <property type="match status" value="1"/>
</dbReference>
<dbReference type="GO" id="GO:0005634">
    <property type="term" value="C:nucleus"/>
    <property type="evidence" value="ECO:0007669"/>
    <property type="project" value="EnsemblFungi"/>
</dbReference>
<evidence type="ECO:0000259" key="4">
    <source>
        <dbReference type="SMART" id="SM01010"/>
    </source>
</evidence>
<dbReference type="InterPro" id="IPR013783">
    <property type="entry name" value="Ig-like_fold"/>
</dbReference>
<evidence type="ECO:0000256" key="2">
    <source>
        <dbReference type="ARBA" id="ARBA00010926"/>
    </source>
</evidence>
<keyword evidence="6" id="KW-1185">Reference proteome</keyword>
<dbReference type="Gene3D" id="2.60.40.10">
    <property type="entry name" value="Immunoglobulins"/>
    <property type="match status" value="1"/>
</dbReference>
<dbReference type="GO" id="GO:1900735">
    <property type="term" value="P:positive regulation of flocculation"/>
    <property type="evidence" value="ECO:0007669"/>
    <property type="project" value="EnsemblFungi"/>
</dbReference>
<dbReference type="InterPro" id="IPR037256">
    <property type="entry name" value="ASC_dom_sf"/>
</dbReference>
<dbReference type="STRING" id="796925.A0A137P6S4"/>
<dbReference type="InterPro" id="IPR032640">
    <property type="entry name" value="AMPK1_CBM"/>
</dbReference>
<feature type="non-terminal residue" evidence="5">
    <location>
        <position position="1"/>
    </location>
</feature>